<organism evidence="2 3">
    <name type="scientific">Ustilago hordei</name>
    <name type="common">Barley covered smut fungus</name>
    <dbReference type="NCBI Taxonomy" id="120017"/>
    <lineage>
        <taxon>Eukaryota</taxon>
        <taxon>Fungi</taxon>
        <taxon>Dikarya</taxon>
        <taxon>Basidiomycota</taxon>
        <taxon>Ustilaginomycotina</taxon>
        <taxon>Ustilaginomycetes</taxon>
        <taxon>Ustilaginales</taxon>
        <taxon>Ustilaginaceae</taxon>
        <taxon>Ustilago</taxon>
    </lineage>
</organism>
<protein>
    <submittedName>
        <fullName evidence="2">Conserved uncharacterized protein</fullName>
    </submittedName>
</protein>
<keyword evidence="3" id="KW-1185">Reference proteome</keyword>
<proteinExistence type="predicted"/>
<feature type="chain" id="PRO_5003658161" evidence="1">
    <location>
        <begin position="20"/>
        <end position="190"/>
    </location>
</feature>
<accession>I2FS85</accession>
<dbReference type="OrthoDB" id="10428691at2759"/>
<name>I2FS85_USTHO</name>
<evidence type="ECO:0000256" key="1">
    <source>
        <dbReference type="SAM" id="SignalP"/>
    </source>
</evidence>
<dbReference type="HOGENOM" id="CLU_1428989_0_0_1"/>
<gene>
    <name evidence="2" type="ORF">UHOR_10022</name>
</gene>
<feature type="signal peptide" evidence="1">
    <location>
        <begin position="1"/>
        <end position="19"/>
    </location>
</feature>
<keyword evidence="1" id="KW-0732">Signal</keyword>
<dbReference type="Proteomes" id="UP000006174">
    <property type="component" value="Unassembled WGS sequence"/>
</dbReference>
<sequence length="190" mass="21080">MRSFSLFLVLCIWVIGVIAPGDKASSSAAPAQQHQPSFKLEIAENPNVDPFLEKISKLGNSHDLYPHVALMRTTLYGKDKLTTNLGAYPDFRRFIYLGNSPGVPEMYFAVPLHLNPHGVDRNLAWSLIYAHSDQPKTLVHHGFVSASGGHLVLDKVKKTNYPSSRSFEIGDVLTLREILDIELPALRFAG</sequence>
<evidence type="ECO:0000313" key="3">
    <source>
        <dbReference type="Proteomes" id="UP000006174"/>
    </source>
</evidence>
<dbReference type="EMBL" id="CAGI01000148">
    <property type="protein sequence ID" value="CCF49778.1"/>
    <property type="molecule type" value="Genomic_DNA"/>
</dbReference>
<evidence type="ECO:0000313" key="2">
    <source>
        <dbReference type="EMBL" id="CCF49778.1"/>
    </source>
</evidence>
<dbReference type="AlphaFoldDB" id="I2FS85"/>
<reference evidence="2 3" key="1">
    <citation type="journal article" date="2012" name="Plant Cell">
        <title>Genome comparison of barley and maize smut fungi reveals targeted loss of RNA silencing components and species-specific presence of transposable elements.</title>
        <authorList>
            <person name="Laurie J.D."/>
            <person name="Ali S."/>
            <person name="Linning R."/>
            <person name="Mannhaupt G."/>
            <person name="Wong P."/>
            <person name="Gueldener U."/>
            <person name="Muensterkoetter M."/>
            <person name="Moore R."/>
            <person name="Kahmann R."/>
            <person name="Bakkeren G."/>
            <person name="Schirawski J."/>
        </authorList>
    </citation>
    <scope>NUCLEOTIDE SEQUENCE [LARGE SCALE GENOMIC DNA]</scope>
    <source>
        <strain evidence="3">Uh4875-4</strain>
    </source>
</reference>
<comment type="caution">
    <text evidence="2">The sequence shown here is derived from an EMBL/GenBank/DDBJ whole genome shotgun (WGS) entry which is preliminary data.</text>
</comment>